<name>A0A8C5MYF0_9ANUR</name>
<dbReference type="Gene3D" id="2.60.40.10">
    <property type="entry name" value="Immunoglobulins"/>
    <property type="match status" value="3"/>
</dbReference>
<protein>
    <recommendedName>
        <fullName evidence="6">Ig-like domain-containing protein</fullName>
    </recommendedName>
</protein>
<keyword evidence="1 5" id="KW-0732">Signal</keyword>
<organism evidence="7 8">
    <name type="scientific">Leptobrachium leishanense</name>
    <name type="common">Leishan spiny toad</name>
    <dbReference type="NCBI Taxonomy" id="445787"/>
    <lineage>
        <taxon>Eukaryota</taxon>
        <taxon>Metazoa</taxon>
        <taxon>Chordata</taxon>
        <taxon>Craniata</taxon>
        <taxon>Vertebrata</taxon>
        <taxon>Euteleostomi</taxon>
        <taxon>Amphibia</taxon>
        <taxon>Batrachia</taxon>
        <taxon>Anura</taxon>
        <taxon>Pelobatoidea</taxon>
        <taxon>Megophryidae</taxon>
        <taxon>Leptobrachium</taxon>
    </lineage>
</organism>
<dbReference type="GO" id="GO:0007166">
    <property type="term" value="P:cell surface receptor signaling pathway"/>
    <property type="evidence" value="ECO:0007669"/>
    <property type="project" value="TreeGrafter"/>
</dbReference>
<dbReference type="OrthoDB" id="10012075at2759"/>
<feature type="chain" id="PRO_5044680859" description="Ig-like domain-containing protein" evidence="5">
    <location>
        <begin position="18"/>
        <end position="383"/>
    </location>
</feature>
<evidence type="ECO:0000313" key="8">
    <source>
        <dbReference type="Proteomes" id="UP000694569"/>
    </source>
</evidence>
<feature type="domain" description="Ig-like" evidence="6">
    <location>
        <begin position="186"/>
        <end position="270"/>
    </location>
</feature>
<feature type="signal peptide" evidence="5">
    <location>
        <begin position="1"/>
        <end position="17"/>
    </location>
</feature>
<dbReference type="AlphaFoldDB" id="A0A8C5MYF0"/>
<keyword evidence="8" id="KW-1185">Reference proteome</keyword>
<evidence type="ECO:0000256" key="1">
    <source>
        <dbReference type="ARBA" id="ARBA00022729"/>
    </source>
</evidence>
<evidence type="ECO:0000256" key="2">
    <source>
        <dbReference type="ARBA" id="ARBA00023157"/>
    </source>
</evidence>
<evidence type="ECO:0000256" key="5">
    <source>
        <dbReference type="SAM" id="SignalP"/>
    </source>
</evidence>
<dbReference type="SMART" id="SM00408">
    <property type="entry name" value="IGc2"/>
    <property type="match status" value="2"/>
</dbReference>
<dbReference type="GO" id="GO:0004888">
    <property type="term" value="F:transmembrane signaling receptor activity"/>
    <property type="evidence" value="ECO:0007669"/>
    <property type="project" value="TreeGrafter"/>
</dbReference>
<dbReference type="Pfam" id="PF00047">
    <property type="entry name" value="ig"/>
    <property type="match status" value="1"/>
</dbReference>
<dbReference type="SUPFAM" id="SSF48726">
    <property type="entry name" value="Immunoglobulin"/>
    <property type="match status" value="3"/>
</dbReference>
<evidence type="ECO:0000256" key="4">
    <source>
        <dbReference type="SAM" id="Phobius"/>
    </source>
</evidence>
<feature type="transmembrane region" description="Helical" evidence="4">
    <location>
        <begin position="285"/>
        <end position="310"/>
    </location>
</feature>
<dbReference type="Ensembl" id="ENSLLET00000020351.1">
    <property type="protein sequence ID" value="ENSLLEP00000019579.1"/>
    <property type="gene ID" value="ENSLLEG00000012424.1"/>
</dbReference>
<dbReference type="Ensembl" id="ENSLLET00000020620.1">
    <property type="protein sequence ID" value="ENSLLEP00000019834.1"/>
    <property type="gene ID" value="ENSLLEG00000012424.1"/>
</dbReference>
<dbReference type="Proteomes" id="UP000694569">
    <property type="component" value="Unplaced"/>
</dbReference>
<dbReference type="Pfam" id="PF13895">
    <property type="entry name" value="Ig_2"/>
    <property type="match status" value="2"/>
</dbReference>
<dbReference type="GO" id="GO:0006955">
    <property type="term" value="P:immune response"/>
    <property type="evidence" value="ECO:0007669"/>
    <property type="project" value="TreeGrafter"/>
</dbReference>
<accession>A0A8C5MYF0</accession>
<keyword evidence="4" id="KW-0812">Transmembrane</keyword>
<reference evidence="7" key="1">
    <citation type="submission" date="2025-05" db="UniProtKB">
        <authorList>
            <consortium name="Ensembl"/>
        </authorList>
    </citation>
    <scope>IDENTIFICATION</scope>
</reference>
<dbReference type="InterPro" id="IPR036179">
    <property type="entry name" value="Ig-like_dom_sf"/>
</dbReference>
<dbReference type="PROSITE" id="PS50835">
    <property type="entry name" value="IG_LIKE"/>
    <property type="match status" value="2"/>
</dbReference>
<keyword evidence="3" id="KW-0393">Immunoglobulin domain</keyword>
<keyword evidence="4" id="KW-1133">Transmembrane helix</keyword>
<proteinExistence type="predicted"/>
<dbReference type="InterPro" id="IPR013151">
    <property type="entry name" value="Immunoglobulin_dom"/>
</dbReference>
<keyword evidence="4" id="KW-0472">Membrane</keyword>
<dbReference type="SMART" id="SM00409">
    <property type="entry name" value="IG"/>
    <property type="match status" value="3"/>
</dbReference>
<evidence type="ECO:0000313" key="7">
    <source>
        <dbReference type="Ensembl" id="ENSLLEP00000019579.1"/>
    </source>
</evidence>
<dbReference type="InterPro" id="IPR007110">
    <property type="entry name" value="Ig-like_dom"/>
</dbReference>
<dbReference type="PANTHER" id="PTHR11481">
    <property type="entry name" value="IMMUNOGLOBULIN FC RECEPTOR"/>
    <property type="match status" value="1"/>
</dbReference>
<dbReference type="InterPro" id="IPR003599">
    <property type="entry name" value="Ig_sub"/>
</dbReference>
<feature type="domain" description="Ig-like" evidence="6">
    <location>
        <begin position="25"/>
        <end position="91"/>
    </location>
</feature>
<dbReference type="InterPro" id="IPR050488">
    <property type="entry name" value="Ig_Fc_receptor"/>
</dbReference>
<sequence length="383" mass="42838">MSLVTLMLLSAVALSSAGRGTIFTGESVTLSCHMNSTYRENPAYSWYKDHQKIVEDKWIFSIQNARSEDGGDYTCEISDSDRSDALTLRVSDGHVILHSSPIQVYEGDTLTLTCHHRRGYSVNATIFSNGNRILEQNRAGSVYLRNVNKTATDTYTCRKLFTLSYEEPIKEEDSAVIMVKELFSDPEIKFSPYPVTVGDAVTLTCETRLALPKAHTKLQFAFYRNVLNVQEFGQSSQYCVGSVQPRDSGNYTCAVRTENDTIKKTSRGINMEIRVKDVTASETTFYFKAFLISTVLLALLLILFILLFILRHKLSVLFIKSHRPEPRTVPPGNGHDGDDVCYSYIDVSAMPRGSLAPSAKSYSVLYSAVKCQNTTGPRQEMCN</sequence>
<dbReference type="InterPro" id="IPR003598">
    <property type="entry name" value="Ig_sub2"/>
</dbReference>
<evidence type="ECO:0000256" key="3">
    <source>
        <dbReference type="ARBA" id="ARBA00023319"/>
    </source>
</evidence>
<evidence type="ECO:0000259" key="6">
    <source>
        <dbReference type="PROSITE" id="PS50835"/>
    </source>
</evidence>
<dbReference type="GeneTree" id="ENSGT01050000244808"/>
<dbReference type="InterPro" id="IPR013783">
    <property type="entry name" value="Ig-like_fold"/>
</dbReference>
<dbReference type="GO" id="GO:0009897">
    <property type="term" value="C:external side of plasma membrane"/>
    <property type="evidence" value="ECO:0007669"/>
    <property type="project" value="TreeGrafter"/>
</dbReference>
<dbReference type="PANTHER" id="PTHR11481:SF64">
    <property type="entry name" value="FC RECEPTOR-LIKE PROTEIN 4"/>
    <property type="match status" value="1"/>
</dbReference>
<keyword evidence="2" id="KW-1015">Disulfide bond</keyword>